<accession>A0A4P8ICA3</accession>
<evidence type="ECO:0000313" key="5">
    <source>
        <dbReference type="Proteomes" id="UP000298653"/>
    </source>
</evidence>
<dbReference type="GO" id="GO:0016020">
    <property type="term" value="C:membrane"/>
    <property type="evidence" value="ECO:0007669"/>
    <property type="project" value="InterPro"/>
</dbReference>
<feature type="transmembrane region" description="Helical" evidence="1">
    <location>
        <begin position="286"/>
        <end position="308"/>
    </location>
</feature>
<dbReference type="Gene3D" id="6.10.340.10">
    <property type="match status" value="1"/>
</dbReference>
<evidence type="ECO:0000256" key="1">
    <source>
        <dbReference type="SAM" id="Phobius"/>
    </source>
</evidence>
<feature type="domain" description="GGDEF" evidence="3">
    <location>
        <begin position="502"/>
        <end position="636"/>
    </location>
</feature>
<dbReference type="CDD" id="cd06225">
    <property type="entry name" value="HAMP"/>
    <property type="match status" value="1"/>
</dbReference>
<dbReference type="OrthoDB" id="9813903at2"/>
<dbReference type="PANTHER" id="PTHR44757:SF2">
    <property type="entry name" value="BIOFILM ARCHITECTURE MAINTENANCE PROTEIN MBAA"/>
    <property type="match status" value="1"/>
</dbReference>
<dbReference type="Gene3D" id="3.30.70.270">
    <property type="match status" value="1"/>
</dbReference>
<dbReference type="PANTHER" id="PTHR44757">
    <property type="entry name" value="DIGUANYLATE CYCLASE DGCP"/>
    <property type="match status" value="1"/>
</dbReference>
<reference evidence="4 5" key="1">
    <citation type="submission" date="2019-05" db="EMBL/GenBank/DDBJ databases">
        <title>Complete genome sequencing of Anaerostipes rhamnosivorans.</title>
        <authorList>
            <person name="Bui T.P.N."/>
            <person name="de Vos W.M."/>
        </authorList>
    </citation>
    <scope>NUCLEOTIDE SEQUENCE [LARGE SCALE GENOMIC DNA]</scope>
    <source>
        <strain evidence="4 5">1y2</strain>
    </source>
</reference>
<protein>
    <submittedName>
        <fullName evidence="4">Diguanylate cyclase/phosphodiesterase (GGDEF &amp; EAL domains) with PAS/PAC sensor(S)</fullName>
    </submittedName>
</protein>
<dbReference type="Pfam" id="PF00990">
    <property type="entry name" value="GGDEF"/>
    <property type="match status" value="1"/>
</dbReference>
<feature type="domain" description="HAMP" evidence="2">
    <location>
        <begin position="310"/>
        <end position="362"/>
    </location>
</feature>
<dbReference type="InterPro" id="IPR043128">
    <property type="entry name" value="Rev_trsase/Diguanyl_cyclase"/>
</dbReference>
<organism evidence="4 5">
    <name type="scientific">Anaerostipes rhamnosivorans</name>
    <dbReference type="NCBI Taxonomy" id="1229621"/>
    <lineage>
        <taxon>Bacteria</taxon>
        <taxon>Bacillati</taxon>
        <taxon>Bacillota</taxon>
        <taxon>Clostridia</taxon>
        <taxon>Lachnospirales</taxon>
        <taxon>Lachnospiraceae</taxon>
        <taxon>Anaerostipes</taxon>
    </lineage>
</organism>
<dbReference type="AlphaFoldDB" id="A0A4P8ICA3"/>
<keyword evidence="1" id="KW-1133">Transmembrane helix</keyword>
<dbReference type="Pfam" id="PF00672">
    <property type="entry name" value="HAMP"/>
    <property type="match status" value="1"/>
</dbReference>
<feature type="transmembrane region" description="Helical" evidence="1">
    <location>
        <begin position="6"/>
        <end position="26"/>
    </location>
</feature>
<evidence type="ECO:0000313" key="4">
    <source>
        <dbReference type="EMBL" id="QCP34147.1"/>
    </source>
</evidence>
<dbReference type="GO" id="GO:0007165">
    <property type="term" value="P:signal transduction"/>
    <property type="evidence" value="ECO:0007669"/>
    <property type="project" value="InterPro"/>
</dbReference>
<evidence type="ECO:0000259" key="2">
    <source>
        <dbReference type="PROSITE" id="PS50885"/>
    </source>
</evidence>
<dbReference type="NCBIfam" id="TIGR00254">
    <property type="entry name" value="GGDEF"/>
    <property type="match status" value="1"/>
</dbReference>
<name>A0A4P8ICA3_9FIRM</name>
<dbReference type="InterPro" id="IPR000160">
    <property type="entry name" value="GGDEF_dom"/>
</dbReference>
<evidence type="ECO:0000259" key="3">
    <source>
        <dbReference type="PROSITE" id="PS50887"/>
    </source>
</evidence>
<dbReference type="KEGG" id="arf:AR1Y2_0693"/>
<dbReference type="SMART" id="SM00267">
    <property type="entry name" value="GGDEF"/>
    <property type="match status" value="1"/>
</dbReference>
<dbReference type="Proteomes" id="UP000298653">
    <property type="component" value="Chromosome"/>
</dbReference>
<sequence>MQKIFLRYISLIIAGALAAMLIFGWLMQSRSARNNMVRNSNEKLDQVVQILNNSDAELKNLSDGLSEDYLTRARAFAYIVEKEPDILDSRKKLNEIKEMLSVDELHAVDSDGILTAGTVPKYIGMDFRSTKQSKEFLSILNGKRDYLIQKVQPNGAEKKMFQYIGVKRRDEPGILQVGIAPDRLLRAKKRNELSYVISRVPADEGYVLFAVNVKNGKMVAHSEGKRMQEVMSEFNYSDRRMRQFRDGKFYGSGDRKKFYVLRRHGNLLLGTGVTAKALYAESGEQMGISFLYLLLTSVIMLIMINYLLKQKIIDGVHRIAYDLKRITEGHLETVVEEDSNPEFRQLSQGINQMVGSVLEASVKVTKVIDTVDLPIGVFEYHEDSDHVMATERLRRVLRWSEEEAEQLFCNRKAFEARLQEIMNDPLAGAEEIYYVSKDPDQWIRIHMTREKGSTFGVVVDVTEDIREKRRIEHERDYDHLTGLCNISIFHRTTERLLESDIKTAAMIMMDLDCFKGVNDHYGHDWGDQYLKTFAGLLDTLNGPHGIAGRRSGDEFCLFLHGYNSKDDIRKAIEDFYNRIEEKKILFPDGDLRSIKISSGLVWVSQGDSYIRIMKDADMAMYETKRSGKGFLSECGK</sequence>
<dbReference type="InterPro" id="IPR029787">
    <property type="entry name" value="Nucleotide_cyclase"/>
</dbReference>
<dbReference type="PROSITE" id="PS50887">
    <property type="entry name" value="GGDEF"/>
    <property type="match status" value="1"/>
</dbReference>
<keyword evidence="1" id="KW-0812">Transmembrane</keyword>
<dbReference type="EMBL" id="CP040058">
    <property type="protein sequence ID" value="QCP34147.1"/>
    <property type="molecule type" value="Genomic_DNA"/>
</dbReference>
<dbReference type="PROSITE" id="PS50885">
    <property type="entry name" value="HAMP"/>
    <property type="match status" value="1"/>
</dbReference>
<dbReference type="InterPro" id="IPR003660">
    <property type="entry name" value="HAMP_dom"/>
</dbReference>
<dbReference type="RefSeq" id="WP_137327725.1">
    <property type="nucleotide sequence ID" value="NZ_CP040058.1"/>
</dbReference>
<keyword evidence="1" id="KW-0472">Membrane</keyword>
<gene>
    <name evidence="4" type="ORF">AR1Y2_0693</name>
</gene>
<keyword evidence="5" id="KW-1185">Reference proteome</keyword>
<dbReference type="CDD" id="cd01949">
    <property type="entry name" value="GGDEF"/>
    <property type="match status" value="1"/>
</dbReference>
<dbReference type="InterPro" id="IPR052155">
    <property type="entry name" value="Biofilm_reg_signaling"/>
</dbReference>
<proteinExistence type="predicted"/>
<dbReference type="SUPFAM" id="SSF55073">
    <property type="entry name" value="Nucleotide cyclase"/>
    <property type="match status" value="1"/>
</dbReference>